<keyword evidence="1" id="KW-0430">Lectin</keyword>
<dbReference type="GO" id="GO:0038023">
    <property type="term" value="F:signaling receptor activity"/>
    <property type="evidence" value="ECO:0007669"/>
    <property type="project" value="TreeGrafter"/>
</dbReference>
<protein>
    <submittedName>
        <fullName evidence="7">CD209 antigen-like protein B</fullName>
    </submittedName>
</protein>
<dbReference type="InterPro" id="IPR013783">
    <property type="entry name" value="Ig-like_fold"/>
</dbReference>
<reference evidence="7" key="2">
    <citation type="submission" date="2025-09" db="UniProtKB">
        <authorList>
            <consortium name="Ensembl"/>
        </authorList>
    </citation>
    <scope>IDENTIFICATION</scope>
</reference>
<dbReference type="InterPro" id="IPR001304">
    <property type="entry name" value="C-type_lectin-like"/>
</dbReference>
<dbReference type="GO" id="GO:0005886">
    <property type="term" value="C:plasma membrane"/>
    <property type="evidence" value="ECO:0007669"/>
    <property type="project" value="TreeGrafter"/>
</dbReference>
<dbReference type="PROSITE" id="PS50835">
    <property type="entry name" value="IG_LIKE"/>
    <property type="match status" value="1"/>
</dbReference>
<dbReference type="Pfam" id="PF07679">
    <property type="entry name" value="I-set"/>
    <property type="match status" value="1"/>
</dbReference>
<dbReference type="GO" id="GO:0009986">
    <property type="term" value="C:cell surface"/>
    <property type="evidence" value="ECO:0007669"/>
    <property type="project" value="TreeGrafter"/>
</dbReference>
<dbReference type="GO" id="GO:0042269">
    <property type="term" value="P:regulation of natural killer cell mediated cytotoxicity"/>
    <property type="evidence" value="ECO:0007669"/>
    <property type="project" value="TreeGrafter"/>
</dbReference>
<feature type="transmembrane region" description="Helical" evidence="4">
    <location>
        <begin position="32"/>
        <end position="55"/>
    </location>
</feature>
<dbReference type="SUPFAM" id="SSF48726">
    <property type="entry name" value="Immunoglobulin"/>
    <property type="match status" value="1"/>
</dbReference>
<dbReference type="InterPro" id="IPR016186">
    <property type="entry name" value="C-type_lectin-like/link_sf"/>
</dbReference>
<accession>A0A8C5BEW8</accession>
<keyword evidence="8" id="KW-1185">Reference proteome</keyword>
<dbReference type="InterPro" id="IPR007110">
    <property type="entry name" value="Ig-like_dom"/>
</dbReference>
<dbReference type="PANTHER" id="PTHR46746:SF9">
    <property type="entry name" value="CD209 ANTIGEN-LIKE PROTEIN C-LIKE"/>
    <property type="match status" value="1"/>
</dbReference>
<dbReference type="GeneTree" id="ENSGT01020000230338"/>
<feature type="domain" description="C-type lectin" evidence="5">
    <location>
        <begin position="325"/>
        <end position="435"/>
    </location>
</feature>
<evidence type="ECO:0000256" key="4">
    <source>
        <dbReference type="SAM" id="Phobius"/>
    </source>
</evidence>
<organism evidence="7 8">
    <name type="scientific">Gadus morhua</name>
    <name type="common">Atlantic cod</name>
    <dbReference type="NCBI Taxonomy" id="8049"/>
    <lineage>
        <taxon>Eukaryota</taxon>
        <taxon>Metazoa</taxon>
        <taxon>Chordata</taxon>
        <taxon>Craniata</taxon>
        <taxon>Vertebrata</taxon>
        <taxon>Euteleostomi</taxon>
        <taxon>Actinopterygii</taxon>
        <taxon>Neopterygii</taxon>
        <taxon>Teleostei</taxon>
        <taxon>Neoteleostei</taxon>
        <taxon>Acanthomorphata</taxon>
        <taxon>Zeiogadaria</taxon>
        <taxon>Gadariae</taxon>
        <taxon>Gadiformes</taxon>
        <taxon>Gadoidei</taxon>
        <taxon>Gadidae</taxon>
        <taxon>Gadus</taxon>
    </lineage>
</organism>
<dbReference type="Proteomes" id="UP000694546">
    <property type="component" value="Chromosome 3"/>
</dbReference>
<dbReference type="PROSITE" id="PS50041">
    <property type="entry name" value="C_TYPE_LECTIN_2"/>
    <property type="match status" value="2"/>
</dbReference>
<feature type="domain" description="Ig-like" evidence="6">
    <location>
        <begin position="223"/>
        <end position="313"/>
    </location>
</feature>
<dbReference type="SMART" id="SM00034">
    <property type="entry name" value="CLECT"/>
    <property type="match status" value="2"/>
</dbReference>
<dbReference type="SUPFAM" id="SSF56436">
    <property type="entry name" value="C-type lectin-like"/>
    <property type="match status" value="2"/>
</dbReference>
<dbReference type="InterPro" id="IPR016187">
    <property type="entry name" value="CTDL_fold"/>
</dbReference>
<gene>
    <name evidence="7" type="primary">LOC115540838</name>
</gene>
<evidence type="ECO:0000259" key="5">
    <source>
        <dbReference type="PROSITE" id="PS50041"/>
    </source>
</evidence>
<feature type="domain" description="C-type lectin" evidence="5">
    <location>
        <begin position="82"/>
        <end position="189"/>
    </location>
</feature>
<evidence type="ECO:0000313" key="7">
    <source>
        <dbReference type="Ensembl" id="ENSGMOP00000045304.1"/>
    </source>
</evidence>
<feature type="region of interest" description="Disordered" evidence="3">
    <location>
        <begin position="1"/>
        <end position="22"/>
    </location>
</feature>
<feature type="compositionally biased region" description="Acidic residues" evidence="3">
    <location>
        <begin position="210"/>
        <end position="220"/>
    </location>
</feature>
<dbReference type="Pfam" id="PF00059">
    <property type="entry name" value="Lectin_C"/>
    <property type="match status" value="2"/>
</dbReference>
<keyword evidence="4" id="KW-1133">Transmembrane helix</keyword>
<evidence type="ECO:0000256" key="1">
    <source>
        <dbReference type="ARBA" id="ARBA00022734"/>
    </source>
</evidence>
<evidence type="ECO:0000313" key="8">
    <source>
        <dbReference type="Proteomes" id="UP000694546"/>
    </source>
</evidence>
<dbReference type="Gene3D" id="2.60.40.10">
    <property type="entry name" value="Immunoglobulins"/>
    <property type="match status" value="1"/>
</dbReference>
<dbReference type="Ensembl" id="ENSGMOT00000073865.1">
    <property type="protein sequence ID" value="ENSGMOP00000045304.1"/>
    <property type="gene ID" value="ENSGMOG00000032047.1"/>
</dbReference>
<dbReference type="InterPro" id="IPR051379">
    <property type="entry name" value="C-type_Lectin_Receptor_IMM"/>
</dbReference>
<proteinExistence type="predicted"/>
<evidence type="ECO:0000256" key="2">
    <source>
        <dbReference type="ARBA" id="ARBA00023157"/>
    </source>
</evidence>
<dbReference type="AlphaFoldDB" id="A0A8C5BEW8"/>
<dbReference type="InterPro" id="IPR013098">
    <property type="entry name" value="Ig_I-set"/>
</dbReference>
<evidence type="ECO:0000256" key="3">
    <source>
        <dbReference type="SAM" id="MobiDB-lite"/>
    </source>
</evidence>
<keyword evidence="4" id="KW-0812">Transmembrane</keyword>
<evidence type="ECO:0000259" key="6">
    <source>
        <dbReference type="PROSITE" id="PS50835"/>
    </source>
</evidence>
<keyword evidence="4" id="KW-0472">Membrane</keyword>
<keyword evidence="2" id="KW-1015">Disulfide bond</keyword>
<dbReference type="Gene3D" id="3.10.100.10">
    <property type="entry name" value="Mannose-Binding Protein A, subunit A"/>
    <property type="match status" value="2"/>
</dbReference>
<name>A0A8C5BEW8_GADMO</name>
<sequence>MKPVLELDPGPPEEPEDTSLDRRRTRKGRSVLKLYICVALLCFLQATLNISLHLYSATSWTKGREHLMDSLDGWTLQGWRYFNQSLYFISTTKKTWKASRDFCLNRDADLLVINSKEEEGFVAKLEEGSWIGLHMGRETKGIYKWVDGTNLTSSSWHVPIFPYPYDACAVTADKLVMRLCASENIWICEKVNVLEHLEAELNKEGMPNEKEEEEEEEEEKEVPAITAFPYTSMVPLGKTSYFACRSRGQPKPSIEWLHNGQPVKRDRTDNKSEPLAFVDGEDLIIRSVRPGVDTISCLANNSAGTANKTSKLFVVEVTPEGWRIFNRSLYFVSMTKRNWTASRVDCLQRNADLVVINSKGEEEFAAIWRSSIWLGLRLDRDTEGTWKWVDGTNVTPSSWLSGDPNHPNITEACALGGNSQLITTSCASQNHWICEKTV</sequence>
<reference evidence="7" key="1">
    <citation type="submission" date="2025-08" db="UniProtKB">
        <authorList>
            <consortium name="Ensembl"/>
        </authorList>
    </citation>
    <scope>IDENTIFICATION</scope>
</reference>
<feature type="region of interest" description="Disordered" evidence="3">
    <location>
        <begin position="203"/>
        <end position="222"/>
    </location>
</feature>
<dbReference type="PANTHER" id="PTHR46746">
    <property type="entry name" value="KILLER CELL LECTIN-LIKE RECEPTOR SUBFAMILY F MEMBER 2"/>
    <property type="match status" value="1"/>
</dbReference>
<dbReference type="InterPro" id="IPR036179">
    <property type="entry name" value="Ig-like_dom_sf"/>
</dbReference>